<evidence type="ECO:0000313" key="2">
    <source>
        <dbReference type="Proteomes" id="UP000635565"/>
    </source>
</evidence>
<name>A0ABQ3VBI2_9CHLR</name>
<accession>A0ABQ3VBI2</accession>
<evidence type="ECO:0008006" key="3">
    <source>
        <dbReference type="Google" id="ProtNLM"/>
    </source>
</evidence>
<dbReference type="Gene3D" id="3.30.565.10">
    <property type="entry name" value="Histidine kinase-like ATPase, C-terminal domain"/>
    <property type="match status" value="1"/>
</dbReference>
<protein>
    <recommendedName>
        <fullName evidence="3">Histidine kinase/HSP90-like ATPase domain-containing protein</fullName>
    </recommendedName>
</protein>
<dbReference type="Proteomes" id="UP000635565">
    <property type="component" value="Unassembled WGS sequence"/>
</dbReference>
<dbReference type="InterPro" id="IPR036890">
    <property type="entry name" value="HATPase_C_sf"/>
</dbReference>
<evidence type="ECO:0000313" key="1">
    <source>
        <dbReference type="EMBL" id="GHO82826.1"/>
    </source>
</evidence>
<reference evidence="1 2" key="1">
    <citation type="journal article" date="2021" name="Int. J. Syst. Evol. Microbiol.">
        <title>Reticulibacter mediterranei gen. nov., sp. nov., within the new family Reticulibacteraceae fam. nov., and Ktedonospora formicarum gen. nov., sp. nov., Ktedonobacter robiniae sp. nov., Dictyobacter formicarum sp. nov. and Dictyobacter arantiisoli sp. nov., belonging to the class Ktedonobacteria.</title>
        <authorList>
            <person name="Yabe S."/>
            <person name="Zheng Y."/>
            <person name="Wang C.M."/>
            <person name="Sakai Y."/>
            <person name="Abe K."/>
            <person name="Yokota A."/>
            <person name="Donadio S."/>
            <person name="Cavaletti L."/>
            <person name="Monciardini P."/>
        </authorList>
    </citation>
    <scope>NUCLEOTIDE SEQUENCE [LARGE SCALE GENOMIC DNA]</scope>
    <source>
        <strain evidence="1 2">SOSP1-9</strain>
    </source>
</reference>
<proteinExistence type="predicted"/>
<comment type="caution">
    <text evidence="1">The sequence shown here is derived from an EMBL/GenBank/DDBJ whole genome shotgun (WGS) entry which is preliminary data.</text>
</comment>
<dbReference type="EMBL" id="BNJJ01000002">
    <property type="protein sequence ID" value="GHO82826.1"/>
    <property type="molecule type" value="Genomic_DNA"/>
</dbReference>
<gene>
    <name evidence="1" type="ORF">KSZ_08320</name>
</gene>
<organism evidence="1 2">
    <name type="scientific">Dictyobacter formicarum</name>
    <dbReference type="NCBI Taxonomy" id="2778368"/>
    <lineage>
        <taxon>Bacteria</taxon>
        <taxon>Bacillati</taxon>
        <taxon>Chloroflexota</taxon>
        <taxon>Ktedonobacteria</taxon>
        <taxon>Ktedonobacterales</taxon>
        <taxon>Dictyobacteraceae</taxon>
        <taxon>Dictyobacter</taxon>
    </lineage>
</organism>
<keyword evidence="2" id="KW-1185">Reference proteome</keyword>
<dbReference type="RefSeq" id="WP_201360464.1">
    <property type="nucleotide sequence ID" value="NZ_BNJJ01000002.1"/>
</dbReference>
<sequence length="76" mass="8696">MLEQHNGYVHLQIHDNGKGFNPDQLFPGHLGVLSMQERVKKWLASSTSTAITSKAPPLTYAYPQYKRQTHNYNPSR</sequence>